<feature type="transmembrane region" description="Helical" evidence="7">
    <location>
        <begin position="206"/>
        <end position="228"/>
    </location>
</feature>
<evidence type="ECO:0000256" key="7">
    <source>
        <dbReference type="RuleBase" id="RU079119"/>
    </source>
</evidence>
<evidence type="ECO:0000256" key="5">
    <source>
        <dbReference type="ARBA" id="ARBA00023136"/>
    </source>
</evidence>
<sequence>MSEYSHHRISNNDYSSDEKETLDDDERDIELEESGMFFSEFAEGQPGKKGPCGAADWVCCCCSRVGNMHVILETMREGKRKILCVMGPFWPCTILITYPIFTLVGLGLGHTFWVVGYPLPLLIVWYVVVGFVLSCLGLTACCDPGILRRQSKRMHSDWIWTKQTSSFRPRKAVYCRDCNCVIEEYDHVCPWTGTAIGKRNMCFFQAFVSSCAIMFVFAIVVVVAGSLFTAHHHTK</sequence>
<organism evidence="10">
    <name type="scientific">Amorphochlora amoebiformis</name>
    <dbReference type="NCBI Taxonomy" id="1561963"/>
    <lineage>
        <taxon>Eukaryota</taxon>
        <taxon>Sar</taxon>
        <taxon>Rhizaria</taxon>
        <taxon>Cercozoa</taxon>
        <taxon>Chlorarachniophyceae</taxon>
        <taxon>Amorphochlora</taxon>
    </lineage>
</organism>
<dbReference type="EMBL" id="HBEM01034183">
    <property type="protein sequence ID" value="CAD8464388.1"/>
    <property type="molecule type" value="Transcribed_RNA"/>
</dbReference>
<dbReference type="GO" id="GO:0019706">
    <property type="term" value="F:protein-cysteine S-palmitoyltransferase activity"/>
    <property type="evidence" value="ECO:0007669"/>
    <property type="project" value="UniProtKB-EC"/>
</dbReference>
<dbReference type="GO" id="GO:0006612">
    <property type="term" value="P:protein targeting to membrane"/>
    <property type="evidence" value="ECO:0007669"/>
    <property type="project" value="TreeGrafter"/>
</dbReference>
<comment type="domain">
    <text evidence="7">The DHHC domain is required for palmitoyltransferase activity.</text>
</comment>
<dbReference type="Pfam" id="PF01529">
    <property type="entry name" value="DHHC"/>
    <property type="match status" value="1"/>
</dbReference>
<evidence type="ECO:0000256" key="2">
    <source>
        <dbReference type="ARBA" id="ARBA00022679"/>
    </source>
</evidence>
<dbReference type="GO" id="GO:0005783">
    <property type="term" value="C:endoplasmic reticulum"/>
    <property type="evidence" value="ECO:0007669"/>
    <property type="project" value="TreeGrafter"/>
</dbReference>
<dbReference type="GO" id="GO:0016020">
    <property type="term" value="C:membrane"/>
    <property type="evidence" value="ECO:0007669"/>
    <property type="project" value="UniProtKB-SubCell"/>
</dbReference>
<keyword evidence="6 7" id="KW-0012">Acyltransferase</keyword>
<evidence type="ECO:0000259" key="9">
    <source>
        <dbReference type="Pfam" id="PF01529"/>
    </source>
</evidence>
<dbReference type="InterPro" id="IPR001594">
    <property type="entry name" value="Palmitoyltrfase_DHHC"/>
</dbReference>
<keyword evidence="3 7" id="KW-0812">Transmembrane</keyword>
<reference evidence="10" key="1">
    <citation type="submission" date="2021-01" db="EMBL/GenBank/DDBJ databases">
        <authorList>
            <person name="Corre E."/>
            <person name="Pelletier E."/>
            <person name="Niang G."/>
            <person name="Scheremetjew M."/>
            <person name="Finn R."/>
            <person name="Kale V."/>
            <person name="Holt S."/>
            <person name="Cochrane G."/>
            <person name="Meng A."/>
            <person name="Brown T."/>
            <person name="Cohen L."/>
        </authorList>
    </citation>
    <scope>NUCLEOTIDE SEQUENCE</scope>
    <source>
        <strain evidence="10">CCMP2058</strain>
    </source>
</reference>
<evidence type="ECO:0000256" key="3">
    <source>
        <dbReference type="ARBA" id="ARBA00022692"/>
    </source>
</evidence>
<evidence type="ECO:0000256" key="4">
    <source>
        <dbReference type="ARBA" id="ARBA00022989"/>
    </source>
</evidence>
<dbReference type="PROSITE" id="PS50216">
    <property type="entry name" value="DHHC"/>
    <property type="match status" value="1"/>
</dbReference>
<dbReference type="GO" id="GO:0005794">
    <property type="term" value="C:Golgi apparatus"/>
    <property type="evidence" value="ECO:0007669"/>
    <property type="project" value="TreeGrafter"/>
</dbReference>
<dbReference type="PANTHER" id="PTHR22883:SF203">
    <property type="entry name" value="PALMITOYLTRANSFERASE"/>
    <property type="match status" value="1"/>
</dbReference>
<comment type="catalytic activity">
    <reaction evidence="7">
        <text>L-cysteinyl-[protein] + hexadecanoyl-CoA = S-hexadecanoyl-L-cysteinyl-[protein] + CoA</text>
        <dbReference type="Rhea" id="RHEA:36683"/>
        <dbReference type="Rhea" id="RHEA-COMP:10131"/>
        <dbReference type="Rhea" id="RHEA-COMP:11032"/>
        <dbReference type="ChEBI" id="CHEBI:29950"/>
        <dbReference type="ChEBI" id="CHEBI:57287"/>
        <dbReference type="ChEBI" id="CHEBI:57379"/>
        <dbReference type="ChEBI" id="CHEBI:74151"/>
        <dbReference type="EC" id="2.3.1.225"/>
    </reaction>
</comment>
<evidence type="ECO:0000256" key="1">
    <source>
        <dbReference type="ARBA" id="ARBA00004141"/>
    </source>
</evidence>
<comment type="similarity">
    <text evidence="7">Belongs to the DHHC palmitoyltransferase family.</text>
</comment>
<gene>
    <name evidence="10" type="ORF">LAMO00422_LOCUS23354</name>
</gene>
<feature type="transmembrane region" description="Helical" evidence="7">
    <location>
        <begin position="121"/>
        <end position="146"/>
    </location>
</feature>
<name>A0A7S0H426_9EUKA</name>
<comment type="subcellular location">
    <subcellularLocation>
        <location evidence="1">Membrane</location>
        <topology evidence="1">Multi-pass membrane protein</topology>
    </subcellularLocation>
</comment>
<feature type="transmembrane region" description="Helical" evidence="7">
    <location>
        <begin position="82"/>
        <end position="101"/>
    </location>
</feature>
<dbReference type="EC" id="2.3.1.225" evidence="7"/>
<keyword evidence="5 7" id="KW-0472">Membrane</keyword>
<evidence type="ECO:0000256" key="8">
    <source>
        <dbReference type="SAM" id="MobiDB-lite"/>
    </source>
</evidence>
<feature type="domain" description="Palmitoyltransferase DHHC" evidence="9">
    <location>
        <begin position="162"/>
        <end position="226"/>
    </location>
</feature>
<dbReference type="PANTHER" id="PTHR22883">
    <property type="entry name" value="ZINC FINGER DHHC DOMAIN CONTAINING PROTEIN"/>
    <property type="match status" value="1"/>
</dbReference>
<evidence type="ECO:0000256" key="6">
    <source>
        <dbReference type="ARBA" id="ARBA00023315"/>
    </source>
</evidence>
<protein>
    <recommendedName>
        <fullName evidence="7">Palmitoyltransferase</fullName>
        <ecNumber evidence="7">2.3.1.225</ecNumber>
    </recommendedName>
</protein>
<proteinExistence type="inferred from homology"/>
<evidence type="ECO:0000313" key="10">
    <source>
        <dbReference type="EMBL" id="CAD8464388.1"/>
    </source>
</evidence>
<dbReference type="AlphaFoldDB" id="A0A7S0H426"/>
<keyword evidence="4 7" id="KW-1133">Transmembrane helix</keyword>
<dbReference type="InterPro" id="IPR039859">
    <property type="entry name" value="PFA4/ZDH16/20/ERF2-like"/>
</dbReference>
<keyword evidence="2 7" id="KW-0808">Transferase</keyword>
<feature type="region of interest" description="Disordered" evidence="8">
    <location>
        <begin position="1"/>
        <end position="24"/>
    </location>
</feature>
<accession>A0A7S0H426</accession>